<keyword evidence="4" id="KW-1133">Transmembrane helix</keyword>
<dbReference type="InterPro" id="IPR004089">
    <property type="entry name" value="MCPsignal_dom"/>
</dbReference>
<dbReference type="Pfam" id="PF00015">
    <property type="entry name" value="MCPsignal"/>
    <property type="match status" value="1"/>
</dbReference>
<evidence type="ECO:0000313" key="7">
    <source>
        <dbReference type="EMBL" id="OFV68943.1"/>
    </source>
</evidence>
<dbReference type="SUPFAM" id="SSF58104">
    <property type="entry name" value="Methyl-accepting chemotaxis protein (MCP) signaling domain"/>
    <property type="match status" value="1"/>
</dbReference>
<proteinExistence type="inferred from homology"/>
<dbReference type="PROSITE" id="PS50111">
    <property type="entry name" value="CHEMOTAXIS_TRANSDUC_2"/>
    <property type="match status" value="1"/>
</dbReference>
<evidence type="ECO:0000256" key="2">
    <source>
        <dbReference type="ARBA" id="ARBA00029447"/>
    </source>
</evidence>
<feature type="transmembrane region" description="Helical" evidence="4">
    <location>
        <begin position="46"/>
        <end position="70"/>
    </location>
</feature>
<protein>
    <submittedName>
        <fullName evidence="7">Methyl-accepting chemotaxis protein III</fullName>
    </submittedName>
</protein>
<dbReference type="Proteomes" id="UP000176244">
    <property type="component" value="Unassembled WGS sequence"/>
</dbReference>
<organism evidence="7 8">
    <name type="scientific">Acetobacterium wieringae</name>
    <dbReference type="NCBI Taxonomy" id="52694"/>
    <lineage>
        <taxon>Bacteria</taxon>
        <taxon>Bacillati</taxon>
        <taxon>Bacillota</taxon>
        <taxon>Clostridia</taxon>
        <taxon>Eubacteriales</taxon>
        <taxon>Eubacteriaceae</taxon>
        <taxon>Acetobacterium</taxon>
    </lineage>
</organism>
<dbReference type="GO" id="GO:0006935">
    <property type="term" value="P:chemotaxis"/>
    <property type="evidence" value="ECO:0007669"/>
    <property type="project" value="UniProtKB-KW"/>
</dbReference>
<dbReference type="Gene3D" id="1.10.287.950">
    <property type="entry name" value="Methyl-accepting chemotaxis protein"/>
    <property type="match status" value="1"/>
</dbReference>
<dbReference type="RefSeq" id="WP_070372717.1">
    <property type="nucleotide sequence ID" value="NZ_LKEU01000050.1"/>
</dbReference>
<reference evidence="7 8" key="1">
    <citation type="submission" date="2015-09" db="EMBL/GenBank/DDBJ databases">
        <title>Genome sequence of Acetobacterium wieringae DSM 1911.</title>
        <authorList>
            <person name="Poehlein A."/>
            <person name="Bengelsdorf F.R."/>
            <person name="Schiel-Bengelsdorf B."/>
            <person name="Duerre P."/>
            <person name="Daniel R."/>
        </authorList>
    </citation>
    <scope>NUCLEOTIDE SEQUENCE [LARGE SCALE GENOMIC DNA]</scope>
    <source>
        <strain evidence="7 8">DSM 1911</strain>
    </source>
</reference>
<evidence type="ECO:0000259" key="6">
    <source>
        <dbReference type="PROSITE" id="PS50885"/>
    </source>
</evidence>
<evidence type="ECO:0000259" key="5">
    <source>
        <dbReference type="PROSITE" id="PS50111"/>
    </source>
</evidence>
<dbReference type="CDD" id="cd11386">
    <property type="entry name" value="MCP_signal"/>
    <property type="match status" value="1"/>
</dbReference>
<dbReference type="GO" id="GO:0007165">
    <property type="term" value="P:signal transduction"/>
    <property type="evidence" value="ECO:0007669"/>
    <property type="project" value="UniProtKB-KW"/>
</dbReference>
<dbReference type="InterPro" id="IPR004090">
    <property type="entry name" value="Chemotax_Me-accpt_rcpt"/>
</dbReference>
<dbReference type="InterPro" id="IPR003660">
    <property type="entry name" value="HAMP_dom"/>
</dbReference>
<evidence type="ECO:0000256" key="4">
    <source>
        <dbReference type="SAM" id="Phobius"/>
    </source>
</evidence>
<dbReference type="PANTHER" id="PTHR43531:SF11">
    <property type="entry name" value="METHYL-ACCEPTING CHEMOTAXIS PROTEIN 3"/>
    <property type="match status" value="1"/>
</dbReference>
<dbReference type="GO" id="GO:0016020">
    <property type="term" value="C:membrane"/>
    <property type="evidence" value="ECO:0007669"/>
    <property type="project" value="InterPro"/>
</dbReference>
<dbReference type="PRINTS" id="PR00260">
    <property type="entry name" value="CHEMTRNSDUCR"/>
</dbReference>
<dbReference type="PROSITE" id="PS50885">
    <property type="entry name" value="HAMP"/>
    <property type="match status" value="1"/>
</dbReference>
<dbReference type="Gene3D" id="1.20.120.1530">
    <property type="match status" value="1"/>
</dbReference>
<dbReference type="AlphaFoldDB" id="A0A1F2PCG7"/>
<dbReference type="EMBL" id="LKEU01000050">
    <property type="protein sequence ID" value="OFV68943.1"/>
    <property type="molecule type" value="Genomic_DNA"/>
</dbReference>
<keyword evidence="1" id="KW-0145">Chemotaxis</keyword>
<evidence type="ECO:0000256" key="3">
    <source>
        <dbReference type="PROSITE-ProRule" id="PRU00284"/>
    </source>
</evidence>
<evidence type="ECO:0000313" key="8">
    <source>
        <dbReference type="Proteomes" id="UP000176244"/>
    </source>
</evidence>
<keyword evidence="4" id="KW-0812">Transmembrane</keyword>
<feature type="domain" description="Methyl-accepting transducer" evidence="5">
    <location>
        <begin position="506"/>
        <end position="735"/>
    </location>
</feature>
<keyword evidence="4" id="KW-0472">Membrane</keyword>
<dbReference type="PANTHER" id="PTHR43531">
    <property type="entry name" value="PROTEIN ICFG"/>
    <property type="match status" value="1"/>
</dbReference>
<dbReference type="SMART" id="SM00304">
    <property type="entry name" value="HAMP"/>
    <property type="match status" value="1"/>
</dbReference>
<sequence length="753" mass="82610">MENEKNLTMKMISSYGVPVVLINFIMAVAFGVILNQNWSEQSGNSHIYFELSIIFVLGLALMIGVIFYSLKKIAKTISANSENERVLIEMMNYYTLLAEKIVEGDFADVNEPVFNEEAKSKLENNLKQIVNFLKYAKIELQRILEQANAGIFDDQIGMLKCSSSGEKLIQMFNQILAKAAEKIFWYESILDAIPYPIHVLDLNGIELHMNTALEKYLADAGQYPNREAAYGYKSCEAKLEQCNSPECPDDCSVKRLLVENLTETNFFFEGMYGKMNTAYLKNKQGKNVGIVEISADITPTMSVNDYTQAEIARLEKNLYRLAKGNLDFDLEISMGNAYTTEVYEHFKAIGRSLKEVKKSIDNLIEDSMMLTNSVLKGDLGVKADEEKFSGSWKALISGMNQILTVIASPIIEVATVMDAISKGNLDQSVSGIYEGEFEKLKKSVNNTTLYLKQVMAEITEVTGKMGKGDLNISAVNVFHGDFSEISLALNKIVETLNILMNDVNIAAQQVTVGSNQVSVSSQSLAQGSTEQASSIEELMASFVEIAEQTKYNAINANAAKEQVLLVREKAGNGNQKMSEMQESMIKINQSSKDISRIIKVIDEIAFQTNILALNAAVEAARAGQHGKGFAVVAEEVRTLAARSAEAAKETTILIEDSIENVEGGTKIASETAAALTEIVNEIVTITDLMETIAKASSEQATGIAQVNTGIEMVGHVVQQNSAIAEQSAAASQDLSGQAAVLQEMIGQFELRED</sequence>
<dbReference type="Pfam" id="PF18947">
    <property type="entry name" value="HAMP_2"/>
    <property type="match status" value="1"/>
</dbReference>
<name>A0A1F2PCG7_9FIRM</name>
<dbReference type="OrthoDB" id="1761868at2"/>
<gene>
    <name evidence="7" type="primary">trg</name>
    <name evidence="7" type="ORF">ACWI_34790</name>
</gene>
<feature type="domain" description="HAMP" evidence="6">
    <location>
        <begin position="404"/>
        <end position="456"/>
    </location>
</feature>
<dbReference type="GO" id="GO:0004888">
    <property type="term" value="F:transmembrane signaling receptor activity"/>
    <property type="evidence" value="ECO:0007669"/>
    <property type="project" value="InterPro"/>
</dbReference>
<dbReference type="STRING" id="52694.ACWI_34790"/>
<dbReference type="SMART" id="SM00283">
    <property type="entry name" value="MA"/>
    <property type="match status" value="1"/>
</dbReference>
<dbReference type="InterPro" id="IPR051310">
    <property type="entry name" value="MCP_chemotaxis"/>
</dbReference>
<comment type="similarity">
    <text evidence="2">Belongs to the methyl-accepting chemotaxis (MCP) protein family.</text>
</comment>
<keyword evidence="3" id="KW-0807">Transducer</keyword>
<evidence type="ECO:0000256" key="1">
    <source>
        <dbReference type="ARBA" id="ARBA00022500"/>
    </source>
</evidence>
<accession>A0A1F2PCG7</accession>
<feature type="transmembrane region" description="Helical" evidence="4">
    <location>
        <begin position="12"/>
        <end position="34"/>
    </location>
</feature>
<comment type="caution">
    <text evidence="7">The sequence shown here is derived from an EMBL/GenBank/DDBJ whole genome shotgun (WGS) entry which is preliminary data.</text>
</comment>